<dbReference type="CDD" id="cd00009">
    <property type="entry name" value="AAA"/>
    <property type="match status" value="1"/>
</dbReference>
<dbReference type="SUPFAM" id="SSF55781">
    <property type="entry name" value="GAF domain-like"/>
    <property type="match status" value="1"/>
</dbReference>
<keyword evidence="4" id="KW-0238">DNA-binding</keyword>
<feature type="non-terminal residue" evidence="7">
    <location>
        <position position="330"/>
    </location>
</feature>
<dbReference type="PANTHER" id="PTHR32071:SF117">
    <property type="entry name" value="PTS-DEPENDENT DIHYDROXYACETONE KINASE OPERON REGULATORY PROTEIN-RELATED"/>
    <property type="match status" value="1"/>
</dbReference>
<gene>
    <name evidence="7" type="ORF">MNBD_NITROSPINAE01-253</name>
</gene>
<dbReference type="PANTHER" id="PTHR32071">
    <property type="entry name" value="TRANSCRIPTIONAL REGULATORY PROTEIN"/>
    <property type="match status" value="1"/>
</dbReference>
<dbReference type="PROSITE" id="PS00676">
    <property type="entry name" value="SIGMA54_INTERACT_2"/>
    <property type="match status" value="1"/>
</dbReference>
<dbReference type="Pfam" id="PF00158">
    <property type="entry name" value="Sigma54_activat"/>
    <property type="match status" value="1"/>
</dbReference>
<dbReference type="GO" id="GO:0006355">
    <property type="term" value="P:regulation of DNA-templated transcription"/>
    <property type="evidence" value="ECO:0007669"/>
    <property type="project" value="InterPro"/>
</dbReference>
<dbReference type="EMBL" id="UOGC01000105">
    <property type="protein sequence ID" value="VAX20442.1"/>
    <property type="molecule type" value="Genomic_DNA"/>
</dbReference>
<keyword evidence="5" id="KW-0804">Transcription</keyword>
<dbReference type="InterPro" id="IPR029016">
    <property type="entry name" value="GAF-like_dom_sf"/>
</dbReference>
<dbReference type="FunFam" id="3.40.50.300:FF:000006">
    <property type="entry name" value="DNA-binding transcriptional regulator NtrC"/>
    <property type="match status" value="1"/>
</dbReference>
<evidence type="ECO:0000256" key="1">
    <source>
        <dbReference type="ARBA" id="ARBA00022741"/>
    </source>
</evidence>
<protein>
    <submittedName>
        <fullName evidence="7">Response regulator of zinc sigma-54-dependent two-component system</fullName>
    </submittedName>
</protein>
<dbReference type="SMART" id="SM00065">
    <property type="entry name" value="GAF"/>
    <property type="match status" value="1"/>
</dbReference>
<dbReference type="GO" id="GO:0005524">
    <property type="term" value="F:ATP binding"/>
    <property type="evidence" value="ECO:0007669"/>
    <property type="project" value="UniProtKB-KW"/>
</dbReference>
<keyword evidence="3" id="KW-0805">Transcription regulation</keyword>
<dbReference type="Pfam" id="PF01590">
    <property type="entry name" value="GAF"/>
    <property type="match status" value="1"/>
</dbReference>
<dbReference type="Gene3D" id="3.30.450.40">
    <property type="match status" value="1"/>
</dbReference>
<dbReference type="AlphaFoldDB" id="A0A3B1BXB3"/>
<organism evidence="7">
    <name type="scientific">hydrothermal vent metagenome</name>
    <dbReference type="NCBI Taxonomy" id="652676"/>
    <lineage>
        <taxon>unclassified sequences</taxon>
        <taxon>metagenomes</taxon>
        <taxon>ecological metagenomes</taxon>
    </lineage>
</organism>
<keyword evidence="2" id="KW-0067">ATP-binding</keyword>
<dbReference type="InterPro" id="IPR025943">
    <property type="entry name" value="Sigma_54_int_dom_ATP-bd_2"/>
</dbReference>
<dbReference type="SUPFAM" id="SSF52540">
    <property type="entry name" value="P-loop containing nucleoside triphosphate hydrolases"/>
    <property type="match status" value="1"/>
</dbReference>
<name>A0A3B1BXB3_9ZZZZ</name>
<evidence type="ECO:0000256" key="4">
    <source>
        <dbReference type="ARBA" id="ARBA00023125"/>
    </source>
</evidence>
<dbReference type="InterPro" id="IPR027417">
    <property type="entry name" value="P-loop_NTPase"/>
</dbReference>
<reference evidence="7" key="1">
    <citation type="submission" date="2018-06" db="EMBL/GenBank/DDBJ databases">
        <authorList>
            <person name="Zhirakovskaya E."/>
        </authorList>
    </citation>
    <scope>NUCLEOTIDE SEQUENCE</scope>
</reference>
<keyword evidence="1" id="KW-0547">Nucleotide-binding</keyword>
<dbReference type="GO" id="GO:0003677">
    <property type="term" value="F:DNA binding"/>
    <property type="evidence" value="ECO:0007669"/>
    <property type="project" value="UniProtKB-KW"/>
</dbReference>
<dbReference type="Gene3D" id="3.40.50.300">
    <property type="entry name" value="P-loop containing nucleotide triphosphate hydrolases"/>
    <property type="match status" value="1"/>
</dbReference>
<evidence type="ECO:0000259" key="6">
    <source>
        <dbReference type="PROSITE" id="PS50045"/>
    </source>
</evidence>
<sequence>MNNDRNVEFFRGIADLINSVADLDNLLNMLVVTATRVTGARASSLLLVDKKTDNLYFHIAIGDKTEKIKQFALKKGEGIAGWVAEHNKPLLVKDVNSDPRWSSKVSASVGFETKSIACAPLRDAGEVIGVLEIIDRDDGEILREEDMERLQAFSDLAAAALVKARSFNNVEKRKKELQSELAEKHRIIGDSPAIKKAIEDCRKVACSKATTLITGDSGTGKELFARLIHELSPRKDNSLIVVNCGALPETLLERELFGHEKGAFTDADSQKIGLFEAADGGTIFLDEIGETTQAMQVKLLRVLQEEMFCRIGGQSAIKVDVRVIAATNKN</sequence>
<dbReference type="PROSITE" id="PS50045">
    <property type="entry name" value="SIGMA54_INTERACT_4"/>
    <property type="match status" value="1"/>
</dbReference>
<proteinExistence type="predicted"/>
<evidence type="ECO:0000313" key="7">
    <source>
        <dbReference type="EMBL" id="VAX20442.1"/>
    </source>
</evidence>
<evidence type="ECO:0000256" key="3">
    <source>
        <dbReference type="ARBA" id="ARBA00023015"/>
    </source>
</evidence>
<dbReference type="InterPro" id="IPR003018">
    <property type="entry name" value="GAF"/>
</dbReference>
<feature type="domain" description="Sigma-54 factor interaction" evidence="6">
    <location>
        <begin position="187"/>
        <end position="330"/>
    </location>
</feature>
<evidence type="ECO:0000256" key="2">
    <source>
        <dbReference type="ARBA" id="ARBA00022840"/>
    </source>
</evidence>
<evidence type="ECO:0000256" key="5">
    <source>
        <dbReference type="ARBA" id="ARBA00023163"/>
    </source>
</evidence>
<accession>A0A3B1BXB3</accession>
<dbReference type="InterPro" id="IPR002078">
    <property type="entry name" value="Sigma_54_int"/>
</dbReference>